<reference evidence="2" key="1">
    <citation type="journal article" date="2021" name="Open Biol.">
        <title>Shared evolutionary footprints suggest mitochondrial oxidative damage underlies multiple complex I losses in fungi.</title>
        <authorList>
            <person name="Schikora-Tamarit M.A."/>
            <person name="Marcet-Houben M."/>
            <person name="Nosek J."/>
            <person name="Gabaldon T."/>
        </authorList>
    </citation>
    <scope>NUCLEOTIDE SEQUENCE</scope>
    <source>
        <strain evidence="2">NCAIM Y.01608</strain>
    </source>
</reference>
<evidence type="ECO:0000313" key="2">
    <source>
        <dbReference type="EMBL" id="KAH3677297.1"/>
    </source>
</evidence>
<reference evidence="2" key="2">
    <citation type="submission" date="2021-01" db="EMBL/GenBank/DDBJ databases">
        <authorList>
            <person name="Schikora-Tamarit M.A."/>
        </authorList>
    </citation>
    <scope>NUCLEOTIDE SEQUENCE</scope>
    <source>
        <strain evidence="2">NCAIM Y.01608</strain>
    </source>
</reference>
<proteinExistence type="predicted"/>
<comment type="caution">
    <text evidence="2">The sequence shown here is derived from an EMBL/GenBank/DDBJ whole genome shotgun (WGS) entry which is preliminary data.</text>
</comment>
<accession>A0A9P8PS40</accession>
<gene>
    <name evidence="2" type="ORF">OGATHE_000771</name>
</gene>
<evidence type="ECO:0000313" key="3">
    <source>
        <dbReference type="Proteomes" id="UP000788993"/>
    </source>
</evidence>
<protein>
    <submittedName>
        <fullName evidence="2">Uncharacterized protein</fullName>
    </submittedName>
</protein>
<dbReference type="Proteomes" id="UP000788993">
    <property type="component" value="Unassembled WGS sequence"/>
</dbReference>
<name>A0A9P8PS40_9ASCO</name>
<keyword evidence="3" id="KW-1185">Reference proteome</keyword>
<dbReference type="EMBL" id="JAEUBD010000108">
    <property type="protein sequence ID" value="KAH3677297.1"/>
    <property type="molecule type" value="Genomic_DNA"/>
</dbReference>
<dbReference type="AlphaFoldDB" id="A0A9P8PS40"/>
<evidence type="ECO:0000256" key="1">
    <source>
        <dbReference type="SAM" id="MobiDB-lite"/>
    </source>
</evidence>
<feature type="region of interest" description="Disordered" evidence="1">
    <location>
        <begin position="78"/>
        <end position="105"/>
    </location>
</feature>
<organism evidence="2 3">
    <name type="scientific">Ogataea polymorpha</name>
    <dbReference type="NCBI Taxonomy" id="460523"/>
    <lineage>
        <taxon>Eukaryota</taxon>
        <taxon>Fungi</taxon>
        <taxon>Dikarya</taxon>
        <taxon>Ascomycota</taxon>
        <taxon>Saccharomycotina</taxon>
        <taxon>Pichiomycetes</taxon>
        <taxon>Pichiales</taxon>
        <taxon>Pichiaceae</taxon>
        <taxon>Ogataea</taxon>
    </lineage>
</organism>
<sequence length="105" mass="11434">MAHRRPLPLTSLMTPLDSCLSFSSSPWKNWPSSADLSTSFSSFTTSRASMATREARGLPPYVDPWEPGSRVCMISLEDSTADTGKTPPEMAFPRSTMSGLFSLGK</sequence>